<protein>
    <submittedName>
        <fullName evidence="1">Uncharacterized protein</fullName>
    </submittedName>
</protein>
<dbReference type="Proteomes" id="UP000042958">
    <property type="component" value="Unassembled WGS sequence"/>
</dbReference>
<sequence>MGLHLSQLCRKPSGKNQEVKQVTSNIEQTQEKAFAVLKDYLGPESPLPLDLAVESLLKLLPTDAPDSEEICRFGEDCFELAEMASYRNSSHSRLAQLLEALGLSSHFTFLAKENGRVWRFNLLKHSMEDFCEGPDSDNPERYVNYNSFLAHLYEHRIFPTDPTYALWAMRAAFEDDRSHEAKEVRSSWILGAAQWILWNGQSIFNLILEPALYDVTYETWPDRGAWDAGCLYNGTPGLSLERWQFWKRRFGDFSQDSNVTDECKAVSARAMAMMDLFEKHMTF</sequence>
<keyword evidence="2" id="KW-1185">Reference proteome</keyword>
<name>A0A0F7TVB1_PENBI</name>
<gene>
    <name evidence="1" type="ORF">PMG11_09158</name>
</gene>
<proteinExistence type="predicted"/>
<reference evidence="2" key="1">
    <citation type="journal article" date="2015" name="Genome Announc.">
        <title>Draft genome sequence of the fungus Penicillium brasilianum MG11.</title>
        <authorList>
            <person name="Horn F."/>
            <person name="Linde J."/>
            <person name="Mattern D.J."/>
            <person name="Walther G."/>
            <person name="Guthke R."/>
            <person name="Brakhage A.A."/>
            <person name="Valiante V."/>
        </authorList>
    </citation>
    <scope>NUCLEOTIDE SEQUENCE [LARGE SCALE GENOMIC DNA]</scope>
    <source>
        <strain evidence="2">MG11</strain>
    </source>
</reference>
<dbReference type="Pfam" id="PF12311">
    <property type="entry name" value="DUF3632"/>
    <property type="match status" value="1"/>
</dbReference>
<dbReference type="STRING" id="104259.A0A0F7TVB1"/>
<dbReference type="PANTHER" id="PTHR38797">
    <property type="entry name" value="NUCLEAR PORE COMPLEX PROTEIN NUP85-RELATED"/>
    <property type="match status" value="1"/>
</dbReference>
<dbReference type="InterPro" id="IPR053204">
    <property type="entry name" value="Oxopyrrolidines_Biosynth-assoc"/>
</dbReference>
<dbReference type="EMBL" id="CDHK01000008">
    <property type="protein sequence ID" value="CEJ60589.1"/>
    <property type="molecule type" value="Genomic_DNA"/>
</dbReference>
<dbReference type="OrthoDB" id="3350591at2759"/>
<evidence type="ECO:0000313" key="1">
    <source>
        <dbReference type="EMBL" id="CEJ60589.1"/>
    </source>
</evidence>
<accession>A0A0F7TVB1</accession>
<dbReference type="PANTHER" id="PTHR38797:SF4">
    <property type="entry name" value="NUCLEAR PORE COMPLEX PROTEIN NUP85"/>
    <property type="match status" value="1"/>
</dbReference>
<dbReference type="AlphaFoldDB" id="A0A0F7TVB1"/>
<organism evidence="1 2">
    <name type="scientific">Penicillium brasilianum</name>
    <dbReference type="NCBI Taxonomy" id="104259"/>
    <lineage>
        <taxon>Eukaryota</taxon>
        <taxon>Fungi</taxon>
        <taxon>Dikarya</taxon>
        <taxon>Ascomycota</taxon>
        <taxon>Pezizomycotina</taxon>
        <taxon>Eurotiomycetes</taxon>
        <taxon>Eurotiomycetidae</taxon>
        <taxon>Eurotiales</taxon>
        <taxon>Aspergillaceae</taxon>
        <taxon>Penicillium</taxon>
    </lineage>
</organism>
<dbReference type="InterPro" id="IPR022085">
    <property type="entry name" value="OpdG"/>
</dbReference>
<evidence type="ECO:0000313" key="2">
    <source>
        <dbReference type="Proteomes" id="UP000042958"/>
    </source>
</evidence>